<evidence type="ECO:0000256" key="2">
    <source>
        <dbReference type="ARBA" id="ARBA00022525"/>
    </source>
</evidence>
<evidence type="ECO:0000256" key="3">
    <source>
        <dbReference type="ARBA" id="ARBA00022729"/>
    </source>
</evidence>
<dbReference type="SMART" id="SM00894">
    <property type="entry name" value="Excalibur"/>
    <property type="match status" value="1"/>
</dbReference>
<evidence type="ECO:0000256" key="4">
    <source>
        <dbReference type="ARBA" id="ARBA00023088"/>
    </source>
</evidence>
<reference evidence="8" key="1">
    <citation type="submission" date="2020-09" db="EMBL/GenBank/DDBJ databases">
        <title>Secondary metabolite and genome analysis of marine Streptomyces chumphonensis KK1-2T.</title>
        <authorList>
            <person name="Phongsopitanun W."/>
            <person name="Kanchanasin P."/>
            <person name="Pittayakhajonwut P."/>
            <person name="Suwanborirux K."/>
            <person name="Tanasupawat S."/>
        </authorList>
    </citation>
    <scope>NUCLEOTIDE SEQUENCE</scope>
    <source>
        <strain evidence="8">KK1-2</strain>
    </source>
</reference>
<gene>
    <name evidence="8" type="ORF">IF129_03375</name>
</gene>
<accession>A0A927IBV5</accession>
<dbReference type="PROSITE" id="PS50847">
    <property type="entry name" value="GRAM_POS_ANCHORING"/>
    <property type="match status" value="1"/>
</dbReference>
<keyword evidence="6" id="KW-1133">Transmembrane helix</keyword>
<feature type="domain" description="Gram-positive cocci surface proteins LPxTG" evidence="7">
    <location>
        <begin position="176"/>
        <end position="212"/>
    </location>
</feature>
<keyword evidence="1" id="KW-0134">Cell wall</keyword>
<keyword evidence="6" id="KW-0812">Transmembrane</keyword>
<evidence type="ECO:0000256" key="1">
    <source>
        <dbReference type="ARBA" id="ARBA00022512"/>
    </source>
</evidence>
<keyword evidence="3" id="KW-0732">Signal</keyword>
<keyword evidence="6" id="KW-0472">Membrane</keyword>
<keyword evidence="4" id="KW-0572">Peptidoglycan-anchor</keyword>
<dbReference type="EMBL" id="JACXYU010000001">
    <property type="protein sequence ID" value="MBD3930616.1"/>
    <property type="molecule type" value="Genomic_DNA"/>
</dbReference>
<dbReference type="NCBIfam" id="NF041528">
    <property type="entry name" value="strep_LAETG"/>
    <property type="match status" value="1"/>
</dbReference>
<feature type="transmembrane region" description="Helical" evidence="6">
    <location>
        <begin position="187"/>
        <end position="206"/>
    </location>
</feature>
<proteinExistence type="predicted"/>
<evidence type="ECO:0000313" key="8">
    <source>
        <dbReference type="EMBL" id="MBD3930616.1"/>
    </source>
</evidence>
<dbReference type="AlphaFoldDB" id="A0A927IBV5"/>
<name>A0A927IBV5_9ACTN</name>
<organism evidence="8 9">
    <name type="scientific">Streptomyces chumphonensis</name>
    <dbReference type="NCBI Taxonomy" id="1214925"/>
    <lineage>
        <taxon>Bacteria</taxon>
        <taxon>Bacillati</taxon>
        <taxon>Actinomycetota</taxon>
        <taxon>Actinomycetes</taxon>
        <taxon>Kitasatosporales</taxon>
        <taxon>Streptomycetaceae</taxon>
        <taxon>Streptomyces</taxon>
    </lineage>
</organism>
<feature type="compositionally biased region" description="Acidic residues" evidence="5">
    <location>
        <begin position="169"/>
        <end position="185"/>
    </location>
</feature>
<protein>
    <submittedName>
        <fullName evidence="8">Excalibur calcium-binding domain-containing protein</fullName>
    </submittedName>
</protein>
<evidence type="ECO:0000259" key="7">
    <source>
        <dbReference type="PROSITE" id="PS50847"/>
    </source>
</evidence>
<keyword evidence="9" id="KW-1185">Reference proteome</keyword>
<sequence>MCVRSGNPLKWSVAEWVSTRYGLRASGGSTFQSPHCDRFARSLERARRQDSRGDGADARVARTYRREVPVKLKNSLGVAAGAVVLAVLPTTAQAHDGNHPFTNCTEAYESGHANIPRGDEHYGSHLDRDRDGIGCDQPPSGFVPVEEQVVVEDTTEPTSAPEEPTGGEGAEDATELAETGGDDDTPYLVGGGAAVLLAGAGLVALGRRRAKG</sequence>
<dbReference type="InterPro" id="IPR019931">
    <property type="entry name" value="LPXTG_anchor"/>
</dbReference>
<evidence type="ECO:0000313" key="9">
    <source>
        <dbReference type="Proteomes" id="UP000632289"/>
    </source>
</evidence>
<dbReference type="NCBIfam" id="TIGR01167">
    <property type="entry name" value="LPXTG_anchor"/>
    <property type="match status" value="1"/>
</dbReference>
<evidence type="ECO:0000256" key="5">
    <source>
        <dbReference type="SAM" id="MobiDB-lite"/>
    </source>
</evidence>
<dbReference type="Pfam" id="PF05901">
    <property type="entry name" value="Excalibur"/>
    <property type="match status" value="1"/>
</dbReference>
<comment type="caution">
    <text evidence="8">The sequence shown here is derived from an EMBL/GenBank/DDBJ whole genome shotgun (WGS) entry which is preliminary data.</text>
</comment>
<evidence type="ECO:0000256" key="6">
    <source>
        <dbReference type="SAM" id="Phobius"/>
    </source>
</evidence>
<keyword evidence="2" id="KW-0964">Secreted</keyword>
<dbReference type="Proteomes" id="UP000632289">
    <property type="component" value="Unassembled WGS sequence"/>
</dbReference>
<feature type="region of interest" description="Disordered" evidence="5">
    <location>
        <begin position="151"/>
        <end position="186"/>
    </location>
</feature>
<dbReference type="InterPro" id="IPR008613">
    <property type="entry name" value="Excalibur_Ca-bd_domain"/>
</dbReference>